<gene>
    <name evidence="1" type="ORF">Bca52824_089828</name>
</gene>
<dbReference type="Proteomes" id="UP000886595">
    <property type="component" value="Unassembled WGS sequence"/>
</dbReference>
<dbReference type="InterPro" id="IPR024768">
    <property type="entry name" value="Marf1"/>
</dbReference>
<evidence type="ECO:0000313" key="2">
    <source>
        <dbReference type="Proteomes" id="UP000886595"/>
    </source>
</evidence>
<name>A0A8X7NV70_BRACI</name>
<dbReference type="PANTHER" id="PTHR14379">
    <property type="entry name" value="LIMKAIN B LKAP"/>
    <property type="match status" value="1"/>
</dbReference>
<proteinExistence type="predicted"/>
<organism evidence="1 2">
    <name type="scientific">Brassica carinata</name>
    <name type="common">Ethiopian mustard</name>
    <name type="synonym">Abyssinian cabbage</name>
    <dbReference type="NCBI Taxonomy" id="52824"/>
    <lineage>
        <taxon>Eukaryota</taxon>
        <taxon>Viridiplantae</taxon>
        <taxon>Streptophyta</taxon>
        <taxon>Embryophyta</taxon>
        <taxon>Tracheophyta</taxon>
        <taxon>Spermatophyta</taxon>
        <taxon>Magnoliopsida</taxon>
        <taxon>eudicotyledons</taxon>
        <taxon>Gunneridae</taxon>
        <taxon>Pentapetalae</taxon>
        <taxon>rosids</taxon>
        <taxon>malvids</taxon>
        <taxon>Brassicales</taxon>
        <taxon>Brassicaceae</taxon>
        <taxon>Brassiceae</taxon>
        <taxon>Brassica</taxon>
    </lineage>
</organism>
<sequence length="281" mass="32356">MCPIPDGVDPCVMGTTIQKALESAGHVRRYDQISITAFGNNLIQKKDVTRKLYSTGKISLMHGTEYQTQLLIWSERTRPPATMMIIDSHERLGVGWLASTLSNLEDKGYTILLAYPQCDGIAKPLPRSFSKQWYWQDLVSDEQKTITSLDLKEDCYERNIVFCSLCYFESQTFEDLPTHLKTEGHAYSEYNHSCDDSVDWLNLANLHLGRSEEWDLRAAQDFFIRLSFKYGNNPDPVDLINQNKELDILAARKLLTHLREKYGLKLGHLLTYCFEDLSEEE</sequence>
<dbReference type="OrthoDB" id="1092486at2759"/>
<dbReference type="CDD" id="cd10910">
    <property type="entry name" value="PIN_limkain_b1_N_like"/>
    <property type="match status" value="1"/>
</dbReference>
<dbReference type="GO" id="GO:0005777">
    <property type="term" value="C:peroxisome"/>
    <property type="evidence" value="ECO:0007669"/>
    <property type="project" value="InterPro"/>
</dbReference>
<keyword evidence="2" id="KW-1185">Reference proteome</keyword>
<dbReference type="PANTHER" id="PTHR14379:SF63">
    <property type="entry name" value="ENDONUCLEASE OR GLYCOSYL HYDROLASE"/>
    <property type="match status" value="1"/>
</dbReference>
<protein>
    <recommendedName>
        <fullName evidence="3">NYN domain-containing protein</fullName>
    </recommendedName>
</protein>
<dbReference type="EMBL" id="JAAMPC010001604">
    <property type="protein sequence ID" value="KAG2238968.1"/>
    <property type="molecule type" value="Genomic_DNA"/>
</dbReference>
<reference evidence="1 2" key="1">
    <citation type="submission" date="2020-02" db="EMBL/GenBank/DDBJ databases">
        <authorList>
            <person name="Ma Q."/>
            <person name="Huang Y."/>
            <person name="Song X."/>
            <person name="Pei D."/>
        </authorList>
    </citation>
    <scope>NUCLEOTIDE SEQUENCE [LARGE SCALE GENOMIC DNA]</scope>
    <source>
        <strain evidence="1">Sxm20200214</strain>
        <tissue evidence="1">Leaf</tissue>
    </source>
</reference>
<evidence type="ECO:0000313" key="1">
    <source>
        <dbReference type="EMBL" id="KAG2238968.1"/>
    </source>
</evidence>
<dbReference type="AlphaFoldDB" id="A0A8X7NV70"/>
<dbReference type="GO" id="GO:0010468">
    <property type="term" value="P:regulation of gene expression"/>
    <property type="evidence" value="ECO:0007669"/>
    <property type="project" value="InterPro"/>
</dbReference>
<evidence type="ECO:0008006" key="3">
    <source>
        <dbReference type="Google" id="ProtNLM"/>
    </source>
</evidence>
<accession>A0A8X7NV70</accession>
<comment type="caution">
    <text evidence="1">The sequence shown here is derived from an EMBL/GenBank/DDBJ whole genome shotgun (WGS) entry which is preliminary data.</text>
</comment>